<evidence type="ECO:0000313" key="1">
    <source>
        <dbReference type="EMBL" id="TDC45701.1"/>
    </source>
</evidence>
<dbReference type="Pfam" id="PF07366">
    <property type="entry name" value="SnoaL"/>
    <property type="match status" value="1"/>
</dbReference>
<proteinExistence type="predicted"/>
<keyword evidence="2" id="KW-1185">Reference proteome</keyword>
<organism evidence="1 2">
    <name type="scientific">Jiangella ureilytica</name>
    <dbReference type="NCBI Taxonomy" id="2530374"/>
    <lineage>
        <taxon>Bacteria</taxon>
        <taxon>Bacillati</taxon>
        <taxon>Actinomycetota</taxon>
        <taxon>Actinomycetes</taxon>
        <taxon>Jiangellales</taxon>
        <taxon>Jiangellaceae</taxon>
        <taxon>Jiangella</taxon>
    </lineage>
</organism>
<reference evidence="1 2" key="1">
    <citation type="submission" date="2019-02" db="EMBL/GenBank/DDBJ databases">
        <title>Draft genome sequences of novel Actinobacteria.</title>
        <authorList>
            <person name="Sahin N."/>
            <person name="Ay H."/>
            <person name="Saygin H."/>
        </authorList>
    </citation>
    <scope>NUCLEOTIDE SEQUENCE [LARGE SCALE GENOMIC DNA]</scope>
    <source>
        <strain evidence="1 2">KC603</strain>
    </source>
</reference>
<gene>
    <name evidence="1" type="ORF">E1212_28505</name>
</gene>
<dbReference type="PANTHER" id="PTHR38436:SF1">
    <property type="entry name" value="ESTER CYCLASE"/>
    <property type="match status" value="1"/>
</dbReference>
<dbReference type="InterPro" id="IPR009959">
    <property type="entry name" value="Cyclase_SnoaL-like"/>
</dbReference>
<sequence length="139" mass="15517">MEHTARRREIEAFYRVYLQTCNEHRFEDLGEFVAADVVVNGEPRGLGGYMAALRSVVRGFPDYHWELRHLVVDDEWFAAHLATTGTHRGPLLGLPATGRTAGTHEFAVYRTAAGRIVEVWGTPDDLALRTQLLLADGIG</sequence>
<accession>A0A4R4R9E7</accession>
<dbReference type="EMBL" id="SMKL01000125">
    <property type="protein sequence ID" value="TDC45701.1"/>
    <property type="molecule type" value="Genomic_DNA"/>
</dbReference>
<protein>
    <submittedName>
        <fullName evidence="1">Ester cyclase</fullName>
    </submittedName>
</protein>
<dbReference type="GO" id="GO:0030638">
    <property type="term" value="P:polyketide metabolic process"/>
    <property type="evidence" value="ECO:0007669"/>
    <property type="project" value="InterPro"/>
</dbReference>
<dbReference type="PANTHER" id="PTHR38436">
    <property type="entry name" value="POLYKETIDE CYCLASE SNOAL-LIKE DOMAIN"/>
    <property type="match status" value="1"/>
</dbReference>
<dbReference type="Proteomes" id="UP000295621">
    <property type="component" value="Unassembled WGS sequence"/>
</dbReference>
<dbReference type="AlphaFoldDB" id="A0A4R4R9E7"/>
<dbReference type="InterPro" id="IPR032710">
    <property type="entry name" value="NTF2-like_dom_sf"/>
</dbReference>
<dbReference type="Gene3D" id="3.10.450.50">
    <property type="match status" value="1"/>
</dbReference>
<name>A0A4R4R9E7_9ACTN</name>
<dbReference type="OrthoDB" id="9810441at2"/>
<evidence type="ECO:0000313" key="2">
    <source>
        <dbReference type="Proteomes" id="UP000295621"/>
    </source>
</evidence>
<comment type="caution">
    <text evidence="1">The sequence shown here is derived from an EMBL/GenBank/DDBJ whole genome shotgun (WGS) entry which is preliminary data.</text>
</comment>
<dbReference type="SUPFAM" id="SSF54427">
    <property type="entry name" value="NTF2-like"/>
    <property type="match status" value="1"/>
</dbReference>
<dbReference type="RefSeq" id="WP_131988832.1">
    <property type="nucleotide sequence ID" value="NZ_SMKL01000125.1"/>
</dbReference>